<dbReference type="Proteomes" id="UP000031978">
    <property type="component" value="Unassembled WGS sequence"/>
</dbReference>
<organism evidence="1 2">
    <name type="scientific">Bacillus pumilus</name>
    <name type="common">Bacillus mesentericus</name>
    <dbReference type="NCBI Taxonomy" id="1408"/>
    <lineage>
        <taxon>Bacteria</taxon>
        <taxon>Bacillati</taxon>
        <taxon>Bacillota</taxon>
        <taxon>Bacilli</taxon>
        <taxon>Bacillales</taxon>
        <taxon>Bacillaceae</taxon>
        <taxon>Bacillus</taxon>
    </lineage>
</organism>
<accession>A0AB34QR32</accession>
<gene>
    <name evidence="1" type="ORF">B4127_1466</name>
</gene>
<name>A0AB34QR32_BACPU</name>
<protein>
    <submittedName>
        <fullName evidence="1">Uncharacterized protein</fullName>
    </submittedName>
</protein>
<comment type="caution">
    <text evidence="1">The sequence shown here is derived from an EMBL/GenBank/DDBJ whole genome shotgun (WGS) entry which is preliminary data.</text>
</comment>
<evidence type="ECO:0000313" key="2">
    <source>
        <dbReference type="Proteomes" id="UP000031978"/>
    </source>
</evidence>
<dbReference type="RefSeq" id="WP_044141676.1">
    <property type="nucleotide sequence ID" value="NZ_JXCL01000040.1"/>
</dbReference>
<proteinExistence type="predicted"/>
<sequence length="148" mass="16852">MKVSRVITEKNNIEGTIYEAGFDEKSHFNYLYEPEKKILHIYDDRSYFSTSAVNSVNEIVAEIDKIITGEIKGLNKFTQNFISLFSKQEPAKIIIYTEAGDLGVSGTNNFGDPLLIQAYDLQNKNYTGYTKDELHPNFAYIHSVVEPN</sequence>
<evidence type="ECO:0000313" key="1">
    <source>
        <dbReference type="EMBL" id="KIL12135.1"/>
    </source>
</evidence>
<reference evidence="1 2" key="1">
    <citation type="submission" date="2014-12" db="EMBL/GenBank/DDBJ databases">
        <title>Draft Genome Sequences of Five Spore-Forming Food Isolates of Bacillus pumilus.</title>
        <authorList>
            <person name="de Jong A."/>
            <person name="van Heel A.J."/>
            <person name="Montalban-Lopez M."/>
            <person name="Krawczyk A.O."/>
            <person name="Berendsen E.M."/>
            <person name="Wells-Bennik M."/>
            <person name="Kuipers O.P."/>
        </authorList>
    </citation>
    <scope>NUCLEOTIDE SEQUENCE [LARGE SCALE GENOMIC DNA]</scope>
    <source>
        <strain evidence="1 2">B4127</strain>
    </source>
</reference>
<dbReference type="EMBL" id="JXCL01000040">
    <property type="protein sequence ID" value="KIL12135.1"/>
    <property type="molecule type" value="Genomic_DNA"/>
</dbReference>
<dbReference type="AlphaFoldDB" id="A0AB34QR32"/>